<dbReference type="HOGENOM" id="CLU_000604_1_2_9"/>
<feature type="domain" description="ABC transporter" evidence="4">
    <location>
        <begin position="27"/>
        <end position="253"/>
    </location>
</feature>
<dbReference type="PANTHER" id="PTHR42939:SF1">
    <property type="entry name" value="ABC TRANSPORTER ATP-BINDING PROTEIN ALBC-RELATED"/>
    <property type="match status" value="1"/>
</dbReference>
<dbReference type="PANTHER" id="PTHR42939">
    <property type="entry name" value="ABC TRANSPORTER ATP-BINDING PROTEIN ALBC-RELATED"/>
    <property type="match status" value="1"/>
</dbReference>
<evidence type="ECO:0000313" key="6">
    <source>
        <dbReference type="Proteomes" id="UP000005850"/>
    </source>
</evidence>
<keyword evidence="3 5" id="KW-0067">ATP-binding</keyword>
<dbReference type="STRING" id="1042163.BRLA_c006400"/>
<proteinExistence type="predicted"/>
<dbReference type="Pfam" id="PF00005">
    <property type="entry name" value="ABC_tran"/>
    <property type="match status" value="1"/>
</dbReference>
<dbReference type="GO" id="GO:0016887">
    <property type="term" value="F:ATP hydrolysis activity"/>
    <property type="evidence" value="ECO:0007669"/>
    <property type="project" value="InterPro"/>
</dbReference>
<evidence type="ECO:0000313" key="5">
    <source>
        <dbReference type="EMBL" id="AIG24998.1"/>
    </source>
</evidence>
<dbReference type="Gene3D" id="3.40.50.300">
    <property type="entry name" value="P-loop containing nucleotide triphosphate hydrolases"/>
    <property type="match status" value="1"/>
</dbReference>
<dbReference type="InterPro" id="IPR003593">
    <property type="entry name" value="AAA+_ATPase"/>
</dbReference>
<dbReference type="KEGG" id="blr:BRLA_c006400"/>
<reference evidence="5 6" key="1">
    <citation type="journal article" date="2011" name="J. Bacteriol.">
        <title>Genome sequence of Brevibacillus laterosporus LMG 15441, a pathogen of invertebrates.</title>
        <authorList>
            <person name="Djukic M."/>
            <person name="Poehlein A."/>
            <person name="Thurmer A."/>
            <person name="Daniel R."/>
        </authorList>
    </citation>
    <scope>NUCLEOTIDE SEQUENCE [LARGE SCALE GENOMIC DNA]</scope>
    <source>
        <strain evidence="5 6">LMG 15441</strain>
    </source>
</reference>
<keyword evidence="2" id="KW-0547">Nucleotide-binding</keyword>
<dbReference type="AlphaFoldDB" id="A0A075R1A0"/>
<dbReference type="Proteomes" id="UP000005850">
    <property type="component" value="Chromosome"/>
</dbReference>
<evidence type="ECO:0000259" key="4">
    <source>
        <dbReference type="PROSITE" id="PS50893"/>
    </source>
</evidence>
<name>A0A075R1A0_BRELA</name>
<evidence type="ECO:0000256" key="3">
    <source>
        <dbReference type="ARBA" id="ARBA00022840"/>
    </source>
</evidence>
<keyword evidence="6" id="KW-1185">Reference proteome</keyword>
<dbReference type="InterPro" id="IPR027417">
    <property type="entry name" value="P-loop_NTPase"/>
</dbReference>
<dbReference type="InterPro" id="IPR003439">
    <property type="entry name" value="ABC_transporter-like_ATP-bd"/>
</dbReference>
<dbReference type="eggNOG" id="COG1131">
    <property type="taxonomic scope" value="Bacteria"/>
</dbReference>
<keyword evidence="5" id="KW-0378">Hydrolase</keyword>
<dbReference type="SUPFAM" id="SSF52540">
    <property type="entry name" value="P-loop containing nucleoside triphosphate hydrolases"/>
    <property type="match status" value="1"/>
</dbReference>
<dbReference type="EMBL" id="CP007806">
    <property type="protein sequence ID" value="AIG24998.1"/>
    <property type="molecule type" value="Genomic_DNA"/>
</dbReference>
<evidence type="ECO:0000256" key="2">
    <source>
        <dbReference type="ARBA" id="ARBA00022741"/>
    </source>
</evidence>
<evidence type="ECO:0000256" key="1">
    <source>
        <dbReference type="ARBA" id="ARBA00022448"/>
    </source>
</evidence>
<keyword evidence="1" id="KW-0813">Transport</keyword>
<protein>
    <submittedName>
        <fullName evidence="5">Putative ABC transporter ATP-binding protein YxlF</fullName>
        <ecNumber evidence="5">3.6.3.-</ecNumber>
    </submittedName>
</protein>
<dbReference type="PROSITE" id="PS50893">
    <property type="entry name" value="ABC_TRANSPORTER_2"/>
    <property type="match status" value="1"/>
</dbReference>
<dbReference type="CDD" id="cd03230">
    <property type="entry name" value="ABC_DR_subfamily_A"/>
    <property type="match status" value="1"/>
</dbReference>
<dbReference type="EC" id="3.6.3.-" evidence="5"/>
<dbReference type="RefSeq" id="WP_003335523.1">
    <property type="nucleotide sequence ID" value="NZ_CP007806.1"/>
</dbReference>
<organism evidence="5 6">
    <name type="scientific">Brevibacillus laterosporus LMG 15441</name>
    <dbReference type="NCBI Taxonomy" id="1042163"/>
    <lineage>
        <taxon>Bacteria</taxon>
        <taxon>Bacillati</taxon>
        <taxon>Bacillota</taxon>
        <taxon>Bacilli</taxon>
        <taxon>Bacillales</taxon>
        <taxon>Paenibacillaceae</taxon>
        <taxon>Brevibacillus</taxon>
    </lineage>
</organism>
<accession>A0A075R1A0</accession>
<sequence length="270" mass="30020">MGSRSEAVNKVVDTHDVKSSASKKERLLIKGVSKRIKQQTLVEPFELSMDAGEIVALCGGNGAGKSTILRMIVGITQPSEGNITVNGMSWKENRTEYSNQIGYMPDQFNFGNGLTAWETLQFYASLRKINVTRTEEVLELVGLTDVQDKRVSTFSKGMQQRLLFAQAILAKPALVVLDEPTNGLDPYWMEEFVQLVQQIKREGSSVIFSTHQLNIAELACDRAIFLQKGRIIQQGSVEHFQQKYGTLGLQGAFAEIFPFGQRAGQEIKLS</sequence>
<dbReference type="InterPro" id="IPR017871">
    <property type="entry name" value="ABC_transporter-like_CS"/>
</dbReference>
<dbReference type="PROSITE" id="PS00211">
    <property type="entry name" value="ABC_TRANSPORTER_1"/>
    <property type="match status" value="1"/>
</dbReference>
<dbReference type="GO" id="GO:0005524">
    <property type="term" value="F:ATP binding"/>
    <property type="evidence" value="ECO:0007669"/>
    <property type="project" value="UniProtKB-KW"/>
</dbReference>
<dbReference type="InterPro" id="IPR051782">
    <property type="entry name" value="ABC_Transporter_VariousFunc"/>
</dbReference>
<gene>
    <name evidence="5" type="primary">yxlF_1</name>
    <name evidence="5" type="ORF">BRLA_c006400</name>
</gene>
<dbReference type="SMART" id="SM00382">
    <property type="entry name" value="AAA"/>
    <property type="match status" value="1"/>
</dbReference>